<accession>A0ABQ7SXU3</accession>
<name>A0ABQ7SXU3_PHRPL</name>
<keyword evidence="2" id="KW-0677">Repeat</keyword>
<dbReference type="InterPro" id="IPR051022">
    <property type="entry name" value="Notch_Cell-Fate_Det"/>
</dbReference>
<evidence type="ECO:0000256" key="1">
    <source>
        <dbReference type="ARBA" id="ARBA00022536"/>
    </source>
</evidence>
<dbReference type="SUPFAM" id="SSF57196">
    <property type="entry name" value="EGF/Laminin"/>
    <property type="match status" value="2"/>
</dbReference>
<keyword evidence="1 4" id="KW-0245">EGF-like domain</keyword>
<dbReference type="PROSITE" id="PS00022">
    <property type="entry name" value="EGF_1"/>
    <property type="match status" value="1"/>
</dbReference>
<dbReference type="PANTHER" id="PTHR24049">
    <property type="entry name" value="CRUMBS FAMILY MEMBER"/>
    <property type="match status" value="1"/>
</dbReference>
<reference evidence="6 7" key="1">
    <citation type="journal article" date="2022" name="Gigascience">
        <title>A chromosome-level genome assembly and annotation of the desert horned lizard, Phrynosoma platyrhinos, provides insight into chromosomal rearrangements among reptiles.</title>
        <authorList>
            <person name="Koochekian N."/>
            <person name="Ascanio A."/>
            <person name="Farleigh K."/>
            <person name="Card D.C."/>
            <person name="Schield D.R."/>
            <person name="Castoe T.A."/>
            <person name="Jezkova T."/>
        </authorList>
    </citation>
    <scope>NUCLEOTIDE SEQUENCE [LARGE SCALE GENOMIC DNA]</scope>
    <source>
        <strain evidence="6">NK-2021</strain>
    </source>
</reference>
<feature type="disulfide bond" evidence="4">
    <location>
        <begin position="172"/>
        <end position="181"/>
    </location>
</feature>
<dbReference type="EMBL" id="JAIPUX010003289">
    <property type="protein sequence ID" value="KAH0622069.1"/>
    <property type="molecule type" value="Genomic_DNA"/>
</dbReference>
<evidence type="ECO:0000313" key="7">
    <source>
        <dbReference type="Proteomes" id="UP000826234"/>
    </source>
</evidence>
<dbReference type="Gene3D" id="2.10.25.10">
    <property type="entry name" value="Laminin"/>
    <property type="match status" value="2"/>
</dbReference>
<evidence type="ECO:0000256" key="3">
    <source>
        <dbReference type="ARBA" id="ARBA00023157"/>
    </source>
</evidence>
<gene>
    <name evidence="6" type="ORF">JD844_024011</name>
</gene>
<dbReference type="InterPro" id="IPR000742">
    <property type="entry name" value="EGF"/>
</dbReference>
<comment type="caution">
    <text evidence="6">The sequence shown here is derived from an EMBL/GenBank/DDBJ whole genome shotgun (WGS) entry which is preliminary data.</text>
</comment>
<sequence>MQPKVHTVKWSLTQNICSNFYTDCWNVESDHERNVAEDVSLNNPQICPLHLQLGDAVFISSEPSFQSHGMNLANVTVEEFLSCPKQAEVPKEQLIFGCRLSGMHQIDPKWLGTGTHYFIEVPAQGPLLCNLGLRLNVTVKSQLCQQSPSATFCSGHGKCLSHIWDEAYNCYCEQSYSGQFCQEFDVCFSKPCYNNASCIGKGKKGEHGEDSYVCICPPLFAGRNKFISGTH</sequence>
<dbReference type="Proteomes" id="UP000826234">
    <property type="component" value="Unassembled WGS sequence"/>
</dbReference>
<evidence type="ECO:0000313" key="6">
    <source>
        <dbReference type="EMBL" id="KAH0622069.1"/>
    </source>
</evidence>
<dbReference type="SMART" id="SM00181">
    <property type="entry name" value="EGF"/>
    <property type="match status" value="2"/>
</dbReference>
<proteinExistence type="predicted"/>
<dbReference type="PROSITE" id="PS50026">
    <property type="entry name" value="EGF_3"/>
    <property type="match status" value="2"/>
</dbReference>
<evidence type="ECO:0000259" key="5">
    <source>
        <dbReference type="PROSITE" id="PS50026"/>
    </source>
</evidence>
<evidence type="ECO:0000256" key="4">
    <source>
        <dbReference type="PROSITE-ProRule" id="PRU00076"/>
    </source>
</evidence>
<feature type="domain" description="EGF-like" evidence="5">
    <location>
        <begin position="183"/>
        <end position="226"/>
    </location>
</feature>
<organism evidence="6 7">
    <name type="scientific">Phrynosoma platyrhinos</name>
    <name type="common">Desert horned lizard</name>
    <dbReference type="NCBI Taxonomy" id="52577"/>
    <lineage>
        <taxon>Eukaryota</taxon>
        <taxon>Metazoa</taxon>
        <taxon>Chordata</taxon>
        <taxon>Craniata</taxon>
        <taxon>Vertebrata</taxon>
        <taxon>Euteleostomi</taxon>
        <taxon>Lepidosauria</taxon>
        <taxon>Squamata</taxon>
        <taxon>Bifurcata</taxon>
        <taxon>Unidentata</taxon>
        <taxon>Episquamata</taxon>
        <taxon>Toxicofera</taxon>
        <taxon>Iguania</taxon>
        <taxon>Phrynosomatidae</taxon>
        <taxon>Phrynosomatinae</taxon>
        <taxon>Phrynosoma</taxon>
    </lineage>
</organism>
<feature type="domain" description="EGF-like" evidence="5">
    <location>
        <begin position="140"/>
        <end position="182"/>
    </location>
</feature>
<feature type="disulfide bond" evidence="4">
    <location>
        <begin position="153"/>
        <end position="170"/>
    </location>
</feature>
<evidence type="ECO:0000256" key="2">
    <source>
        <dbReference type="ARBA" id="ARBA00022737"/>
    </source>
</evidence>
<keyword evidence="7" id="KW-1185">Reference proteome</keyword>
<keyword evidence="3 4" id="KW-1015">Disulfide bond</keyword>
<comment type="caution">
    <text evidence="4">Lacks conserved residue(s) required for the propagation of feature annotation.</text>
</comment>
<protein>
    <recommendedName>
        <fullName evidence="5">EGF-like domain-containing protein</fullName>
    </recommendedName>
</protein>